<gene>
    <name evidence="1" type="ORF">BO222_03520</name>
</gene>
<dbReference type="GeneID" id="82202292"/>
<dbReference type="Gene3D" id="2.40.30.200">
    <property type="match status" value="1"/>
</dbReference>
<dbReference type="RefSeq" id="WP_075818398.1">
    <property type="nucleotide sequence ID" value="NZ_CAPNHH010000034.1"/>
</dbReference>
<protein>
    <submittedName>
        <fullName evidence="1">Uncharacterized protein</fullName>
    </submittedName>
</protein>
<keyword evidence="2" id="KW-1185">Reference proteome</keyword>
<accession>A0A1U7NHL0</accession>
<dbReference type="EMBL" id="MPJW01000088">
    <property type="protein sequence ID" value="OLU41303.1"/>
    <property type="molecule type" value="Genomic_DNA"/>
</dbReference>
<reference evidence="1 2" key="1">
    <citation type="submission" date="2016-11" db="EMBL/GenBank/DDBJ databases">
        <title>Description of two novel members of the family Erysipelotrichaceae: Ileibacterium lipovorans gen. nov., sp. nov. and Dubosiella newyorkensis, gen. nov., sp. nov.</title>
        <authorList>
            <person name="Cox L.M."/>
            <person name="Sohn J."/>
            <person name="Tyrrell K.L."/>
            <person name="Citron D.M."/>
            <person name="Lawson P.A."/>
            <person name="Patel N.B."/>
            <person name="Iizumi T."/>
            <person name="Perez-Perez G.I."/>
            <person name="Goldstein E.J."/>
            <person name="Blaser M.J."/>
        </authorList>
    </citation>
    <scope>NUCLEOTIDE SEQUENCE [LARGE SCALE GENOMIC DNA]</scope>
    <source>
        <strain evidence="1 2">NYU-BL-A3</strain>
    </source>
</reference>
<dbReference type="Proteomes" id="UP000186341">
    <property type="component" value="Unassembled WGS sequence"/>
</dbReference>
<comment type="caution">
    <text evidence="1">The sequence shown here is derived from an EMBL/GenBank/DDBJ whole genome shotgun (WGS) entry which is preliminary data.</text>
</comment>
<dbReference type="OrthoDB" id="2052648at2"/>
<evidence type="ECO:0000313" key="1">
    <source>
        <dbReference type="EMBL" id="OLU41303.1"/>
    </source>
</evidence>
<name>A0A1U7NHL0_9FIRM</name>
<proteinExistence type="predicted"/>
<organism evidence="1 2">
    <name type="scientific">Ileibacterium valens</name>
    <dbReference type="NCBI Taxonomy" id="1862668"/>
    <lineage>
        <taxon>Bacteria</taxon>
        <taxon>Bacillati</taxon>
        <taxon>Bacillota</taxon>
        <taxon>Erysipelotrichia</taxon>
        <taxon>Erysipelotrichales</taxon>
        <taxon>Erysipelotrichaceae</taxon>
        <taxon>Ileibacterium</taxon>
    </lineage>
</organism>
<sequence length="274" mass="31645">MAILSSKQIKLDPYFNFNDKNRIIHSITFGKRNTWDHWHLAPETRPVIEPPNVKRREVSVPGRNAALDLTDSIMGFPRYENRTGKLNFIVLHDYEPNVFELIRKIGSYLHGREMTMRLEDDWRYFYKGIFWVESVSPTKDYSKITIGYEVEPFKWSIYTTDDRDWEWDPFNFRTGIVPLNLKDVRVVSTSPTTLSIPPEVSGVMQETYPKITVTSSAKEGVDCEVNVGGIRTHTQHLDEGENRLRTNLIGNSTIKLSVKSGDAAVDIFFRRGVL</sequence>
<dbReference type="AlphaFoldDB" id="A0A1U7NHL0"/>
<evidence type="ECO:0000313" key="2">
    <source>
        <dbReference type="Proteomes" id="UP000186341"/>
    </source>
</evidence>